<gene>
    <name evidence="1" type="ordered locus">Cwoe_2562</name>
</gene>
<sequence length="76" mass="8364">MNTSDLRFPPSSNAAAQHARIRWELFIHNDVQDVLLTLRRDTLRVVHHGPADHAGWTATLADAGIGADATQERLPA</sequence>
<evidence type="ECO:0000313" key="1">
    <source>
        <dbReference type="EMBL" id="ADB50983.1"/>
    </source>
</evidence>
<evidence type="ECO:0000313" key="2">
    <source>
        <dbReference type="Proteomes" id="UP000008229"/>
    </source>
</evidence>
<dbReference type="AlphaFoldDB" id="D3F8L9"/>
<accession>D3F8L9</accession>
<dbReference type="KEGG" id="cwo:Cwoe_2562"/>
<organism evidence="1 2">
    <name type="scientific">Conexibacter woesei (strain DSM 14684 / CCUG 47730 / CIP 108061 / JCM 11494 / NBRC 100937 / ID131577)</name>
    <dbReference type="NCBI Taxonomy" id="469383"/>
    <lineage>
        <taxon>Bacteria</taxon>
        <taxon>Bacillati</taxon>
        <taxon>Actinomycetota</taxon>
        <taxon>Thermoleophilia</taxon>
        <taxon>Solirubrobacterales</taxon>
        <taxon>Conexibacteraceae</taxon>
        <taxon>Conexibacter</taxon>
    </lineage>
</organism>
<dbReference type="STRING" id="469383.Cwoe_2562"/>
<dbReference type="RefSeq" id="WP_012934034.1">
    <property type="nucleotide sequence ID" value="NC_013739.1"/>
</dbReference>
<proteinExistence type="predicted"/>
<reference evidence="1 2" key="1">
    <citation type="journal article" date="2010" name="Stand. Genomic Sci.">
        <title>Complete genome sequence of Conexibacter woesei type strain (ID131577).</title>
        <authorList>
            <person name="Pukall R."/>
            <person name="Lapidus A."/>
            <person name="Glavina Del Rio T."/>
            <person name="Copeland A."/>
            <person name="Tice H."/>
            <person name="Cheng J.-F."/>
            <person name="Lucas S."/>
            <person name="Chen F."/>
            <person name="Nolan M."/>
            <person name="Bruce D."/>
            <person name="Goodwin L."/>
            <person name="Pitluck S."/>
            <person name="Mavromatis K."/>
            <person name="Ivanova N."/>
            <person name="Ovchinnikova G."/>
            <person name="Pati A."/>
            <person name="Chen A."/>
            <person name="Palaniappan K."/>
            <person name="Land M."/>
            <person name="Hauser L."/>
            <person name="Chang Y.-J."/>
            <person name="Jeffries C.D."/>
            <person name="Chain P."/>
            <person name="Meincke L."/>
            <person name="Sims D."/>
            <person name="Brettin T."/>
            <person name="Detter J.C."/>
            <person name="Rohde M."/>
            <person name="Goeker M."/>
            <person name="Bristow J."/>
            <person name="Eisen J.A."/>
            <person name="Markowitz V."/>
            <person name="Kyrpides N.C."/>
            <person name="Klenk H.-P."/>
            <person name="Hugenholtz P."/>
        </authorList>
    </citation>
    <scope>NUCLEOTIDE SEQUENCE [LARGE SCALE GENOMIC DNA]</scope>
    <source>
        <strain evidence="2">DSM 14684 / CIP 108061 / JCM 11494 / NBRC 100937 / ID131577</strain>
    </source>
</reference>
<reference evidence="2" key="2">
    <citation type="submission" date="2010-01" db="EMBL/GenBank/DDBJ databases">
        <title>The complete genome of Conexibacter woesei DSM 14684.</title>
        <authorList>
            <consortium name="US DOE Joint Genome Institute (JGI-PGF)"/>
            <person name="Lucas S."/>
            <person name="Copeland A."/>
            <person name="Lapidus A."/>
            <person name="Glavina del Rio T."/>
            <person name="Dalin E."/>
            <person name="Tice H."/>
            <person name="Bruce D."/>
            <person name="Goodwin L."/>
            <person name="Pitluck S."/>
            <person name="Kyrpides N."/>
            <person name="Mavromatis K."/>
            <person name="Ivanova N."/>
            <person name="Mikhailova N."/>
            <person name="Chertkov O."/>
            <person name="Brettin T."/>
            <person name="Detter J.C."/>
            <person name="Han C."/>
            <person name="Larimer F."/>
            <person name="Land M."/>
            <person name="Hauser L."/>
            <person name="Markowitz V."/>
            <person name="Cheng J.-F."/>
            <person name="Hugenholtz P."/>
            <person name="Woyke T."/>
            <person name="Wu D."/>
            <person name="Pukall R."/>
            <person name="Steenblock K."/>
            <person name="Schneider S."/>
            <person name="Klenk H.-P."/>
            <person name="Eisen J.A."/>
        </authorList>
    </citation>
    <scope>NUCLEOTIDE SEQUENCE [LARGE SCALE GENOMIC DNA]</scope>
    <source>
        <strain evidence="2">DSM 14684 / CIP 108061 / JCM 11494 / NBRC 100937 / ID131577</strain>
    </source>
</reference>
<dbReference type="EMBL" id="CP001854">
    <property type="protein sequence ID" value="ADB50983.1"/>
    <property type="molecule type" value="Genomic_DNA"/>
</dbReference>
<dbReference type="HOGENOM" id="CLU_2648290_0_0_11"/>
<keyword evidence="2" id="KW-1185">Reference proteome</keyword>
<name>D3F8L9_CONWI</name>
<dbReference type="Proteomes" id="UP000008229">
    <property type="component" value="Chromosome"/>
</dbReference>
<protein>
    <submittedName>
        <fullName evidence="1">Uncharacterized protein</fullName>
    </submittedName>
</protein>